<dbReference type="EMBL" id="JACAGB010000007">
    <property type="protein sequence ID" value="KAF6353161.1"/>
    <property type="molecule type" value="Genomic_DNA"/>
</dbReference>
<dbReference type="GO" id="GO:0004177">
    <property type="term" value="F:aminopeptidase activity"/>
    <property type="evidence" value="ECO:0007669"/>
    <property type="project" value="UniProtKB-KW"/>
</dbReference>
<gene>
    <name evidence="5" type="ORF">mPipKuh1_004037</name>
</gene>
<dbReference type="Pfam" id="PF00930">
    <property type="entry name" value="DPPIV_N"/>
    <property type="match status" value="1"/>
</dbReference>
<dbReference type="SUPFAM" id="SSF82171">
    <property type="entry name" value="DPP6 N-terminal domain-like"/>
    <property type="match status" value="1"/>
</dbReference>
<keyword evidence="3" id="KW-0720">Serine protease</keyword>
<evidence type="ECO:0000256" key="3">
    <source>
        <dbReference type="ARBA" id="ARBA00022825"/>
    </source>
</evidence>
<comment type="caution">
    <text evidence="5">The sequence shown here is derived from an EMBL/GenBank/DDBJ whole genome shotgun (WGS) entry which is preliminary data.</text>
</comment>
<dbReference type="GO" id="GO:0005886">
    <property type="term" value="C:plasma membrane"/>
    <property type="evidence" value="ECO:0007669"/>
    <property type="project" value="TreeGrafter"/>
</dbReference>
<evidence type="ECO:0000313" key="5">
    <source>
        <dbReference type="EMBL" id="KAF6353161.1"/>
    </source>
</evidence>
<keyword evidence="6" id="KW-1185">Reference proteome</keyword>
<organism evidence="5 6">
    <name type="scientific">Pipistrellus kuhlii</name>
    <name type="common">Kuhl's pipistrelle</name>
    <dbReference type="NCBI Taxonomy" id="59472"/>
    <lineage>
        <taxon>Eukaryota</taxon>
        <taxon>Metazoa</taxon>
        <taxon>Chordata</taxon>
        <taxon>Craniata</taxon>
        <taxon>Vertebrata</taxon>
        <taxon>Euteleostomi</taxon>
        <taxon>Mammalia</taxon>
        <taxon>Eutheria</taxon>
        <taxon>Laurasiatheria</taxon>
        <taxon>Chiroptera</taxon>
        <taxon>Yangochiroptera</taxon>
        <taxon>Vespertilionidae</taxon>
        <taxon>Pipistrellus</taxon>
    </lineage>
</organism>
<dbReference type="GO" id="GO:0008239">
    <property type="term" value="F:dipeptidyl-peptidase activity"/>
    <property type="evidence" value="ECO:0007669"/>
    <property type="project" value="UniProtKB-EC"/>
</dbReference>
<proteinExistence type="predicted"/>
<dbReference type="EC" id="3.4.14.5" evidence="1"/>
<evidence type="ECO:0000256" key="1">
    <source>
        <dbReference type="ARBA" id="ARBA00012062"/>
    </source>
</evidence>
<keyword evidence="2" id="KW-0031">Aminopeptidase</keyword>
<dbReference type="InterPro" id="IPR050278">
    <property type="entry name" value="Serine_Prot_S9B/DPPIV"/>
</dbReference>
<keyword evidence="2" id="KW-0378">Hydrolase</keyword>
<accession>A0A7J7XTZ1</accession>
<reference evidence="5 6" key="1">
    <citation type="journal article" date="2020" name="Nature">
        <title>Six reference-quality genomes reveal evolution of bat adaptations.</title>
        <authorList>
            <person name="Jebb D."/>
            <person name="Huang Z."/>
            <person name="Pippel M."/>
            <person name="Hughes G.M."/>
            <person name="Lavrichenko K."/>
            <person name="Devanna P."/>
            <person name="Winkler S."/>
            <person name="Jermiin L.S."/>
            <person name="Skirmuntt E.C."/>
            <person name="Katzourakis A."/>
            <person name="Burkitt-Gray L."/>
            <person name="Ray D.A."/>
            <person name="Sullivan K.A.M."/>
            <person name="Roscito J.G."/>
            <person name="Kirilenko B.M."/>
            <person name="Davalos L.M."/>
            <person name="Corthals A.P."/>
            <person name="Power M.L."/>
            <person name="Jones G."/>
            <person name="Ransome R.D."/>
            <person name="Dechmann D.K.N."/>
            <person name="Locatelli A.G."/>
            <person name="Puechmaille S.J."/>
            <person name="Fedrigo O."/>
            <person name="Jarvis E.D."/>
            <person name="Hiller M."/>
            <person name="Vernes S.C."/>
            <person name="Myers E.W."/>
            <person name="Teeling E.C."/>
        </authorList>
    </citation>
    <scope>NUCLEOTIDE SEQUENCE [LARGE SCALE GENOMIC DNA]</scope>
    <source>
        <strain evidence="5">MPipKuh1</strain>
        <tissue evidence="5">Flight muscle</tissue>
    </source>
</reference>
<dbReference type="AlphaFoldDB" id="A0A7J7XTZ1"/>
<name>A0A7J7XTZ1_PIPKU</name>
<dbReference type="Proteomes" id="UP000558488">
    <property type="component" value="Unassembled WGS sequence"/>
</dbReference>
<dbReference type="GO" id="GO:0008236">
    <property type="term" value="F:serine-type peptidase activity"/>
    <property type="evidence" value="ECO:0007669"/>
    <property type="project" value="UniProtKB-KW"/>
</dbReference>
<dbReference type="InterPro" id="IPR002469">
    <property type="entry name" value="Peptidase_S9B_N"/>
</dbReference>
<dbReference type="PANTHER" id="PTHR11731">
    <property type="entry name" value="PROTEASE FAMILY S9B,C DIPEPTIDYL-PEPTIDASE IV-RELATED"/>
    <property type="match status" value="1"/>
</dbReference>
<evidence type="ECO:0000259" key="4">
    <source>
        <dbReference type="Pfam" id="PF00930"/>
    </source>
</evidence>
<dbReference type="GO" id="GO:0006508">
    <property type="term" value="P:proteolysis"/>
    <property type="evidence" value="ECO:0007669"/>
    <property type="project" value="InterPro"/>
</dbReference>
<keyword evidence="2" id="KW-0645">Protease</keyword>
<sequence>MKTQWKVLLGLLGTAALVTIITVPAVLLSQGNDADTRRTYTLSDYLKSTIRTRNYNLRWISDHEYLYRQENNILLFNADHGNSSTFLENSTFDQFGYSINDYSVSPDRRFVLLEYNYMKKWRHSYTASYDIYDLNKRQLITEERIPNDTQLISWSPEGHKLVSICLEQ</sequence>
<dbReference type="PANTHER" id="PTHR11731:SF128">
    <property type="entry name" value="DIPEPTIDYL PEPTIDASE 4"/>
    <property type="match status" value="1"/>
</dbReference>
<evidence type="ECO:0000256" key="2">
    <source>
        <dbReference type="ARBA" id="ARBA00022438"/>
    </source>
</evidence>
<dbReference type="Gene3D" id="2.140.10.30">
    <property type="entry name" value="Dipeptidylpeptidase IV, N-terminal domain"/>
    <property type="match status" value="1"/>
</dbReference>
<feature type="domain" description="Dipeptidylpeptidase IV N-terminal" evidence="4">
    <location>
        <begin position="105"/>
        <end position="162"/>
    </location>
</feature>
<evidence type="ECO:0000313" key="6">
    <source>
        <dbReference type="Proteomes" id="UP000558488"/>
    </source>
</evidence>
<protein>
    <recommendedName>
        <fullName evidence="1">dipeptidyl-peptidase IV</fullName>
        <ecNumber evidence="1">3.4.14.5</ecNumber>
    </recommendedName>
</protein>